<keyword evidence="1" id="KW-0560">Oxidoreductase</keyword>
<feature type="compositionally biased region" description="Polar residues" evidence="3">
    <location>
        <begin position="151"/>
        <end position="167"/>
    </location>
</feature>
<protein>
    <recommendedName>
        <fullName evidence="4">NAD-dependent epimerase/dehydratase domain-containing protein</fullName>
    </recommendedName>
</protein>
<dbReference type="InterPro" id="IPR036291">
    <property type="entry name" value="NAD(P)-bd_dom_sf"/>
</dbReference>
<comment type="caution">
    <text evidence="5">The sequence shown here is derived from an EMBL/GenBank/DDBJ whole genome shotgun (WGS) entry which is preliminary data.</text>
</comment>
<proteinExistence type="inferred from homology"/>
<gene>
    <name evidence="5" type="ORF">D9619_003767</name>
</gene>
<evidence type="ECO:0000313" key="6">
    <source>
        <dbReference type="Proteomes" id="UP000567179"/>
    </source>
</evidence>
<dbReference type="Gene3D" id="3.40.50.720">
    <property type="entry name" value="NAD(P)-binding Rossmann-like Domain"/>
    <property type="match status" value="1"/>
</dbReference>
<dbReference type="GO" id="GO:0016616">
    <property type="term" value="F:oxidoreductase activity, acting on the CH-OH group of donors, NAD or NADP as acceptor"/>
    <property type="evidence" value="ECO:0007669"/>
    <property type="project" value="TreeGrafter"/>
</dbReference>
<keyword evidence="6" id="KW-1185">Reference proteome</keyword>
<dbReference type="InterPro" id="IPR050425">
    <property type="entry name" value="NAD(P)_dehydrat-like"/>
</dbReference>
<evidence type="ECO:0000256" key="2">
    <source>
        <dbReference type="ARBA" id="ARBA00023445"/>
    </source>
</evidence>
<evidence type="ECO:0000313" key="5">
    <source>
        <dbReference type="EMBL" id="KAF5312061.1"/>
    </source>
</evidence>
<evidence type="ECO:0000256" key="3">
    <source>
        <dbReference type="SAM" id="MobiDB-lite"/>
    </source>
</evidence>
<dbReference type="EMBL" id="JAACJJ010000056">
    <property type="protein sequence ID" value="KAF5312061.1"/>
    <property type="molecule type" value="Genomic_DNA"/>
</dbReference>
<name>A0A8H5AWM3_9AGAR</name>
<feature type="domain" description="NAD-dependent epimerase/dehydratase" evidence="4">
    <location>
        <begin position="10"/>
        <end position="268"/>
    </location>
</feature>
<dbReference type="CDD" id="cd05227">
    <property type="entry name" value="AR_SDR_e"/>
    <property type="match status" value="1"/>
</dbReference>
<organism evidence="5 6">
    <name type="scientific">Psilocybe cf. subviscida</name>
    <dbReference type="NCBI Taxonomy" id="2480587"/>
    <lineage>
        <taxon>Eukaryota</taxon>
        <taxon>Fungi</taxon>
        <taxon>Dikarya</taxon>
        <taxon>Basidiomycota</taxon>
        <taxon>Agaricomycotina</taxon>
        <taxon>Agaricomycetes</taxon>
        <taxon>Agaricomycetidae</taxon>
        <taxon>Agaricales</taxon>
        <taxon>Agaricineae</taxon>
        <taxon>Strophariaceae</taxon>
        <taxon>Psilocybe</taxon>
    </lineage>
</organism>
<dbReference type="InterPro" id="IPR001509">
    <property type="entry name" value="Epimerase_deHydtase"/>
</dbReference>
<dbReference type="Proteomes" id="UP000567179">
    <property type="component" value="Unassembled WGS sequence"/>
</dbReference>
<dbReference type="AlphaFoldDB" id="A0A8H5AWM3"/>
<dbReference type="PANTHER" id="PTHR10366:SF564">
    <property type="entry name" value="STEROL-4-ALPHA-CARBOXYLATE 3-DEHYDROGENASE, DECARBOXYLATING"/>
    <property type="match status" value="1"/>
</dbReference>
<feature type="region of interest" description="Disordered" evidence="3">
    <location>
        <begin position="138"/>
        <end position="167"/>
    </location>
</feature>
<accession>A0A8H5AWM3</accession>
<dbReference type="OrthoDB" id="2735536at2759"/>
<reference evidence="5 6" key="1">
    <citation type="journal article" date="2020" name="ISME J.">
        <title>Uncovering the hidden diversity of litter-decomposition mechanisms in mushroom-forming fungi.</title>
        <authorList>
            <person name="Floudas D."/>
            <person name="Bentzer J."/>
            <person name="Ahren D."/>
            <person name="Johansson T."/>
            <person name="Persson P."/>
            <person name="Tunlid A."/>
        </authorList>
    </citation>
    <scope>NUCLEOTIDE SEQUENCE [LARGE SCALE GENOMIC DNA]</scope>
    <source>
        <strain evidence="5 6">CBS 101986</strain>
    </source>
</reference>
<dbReference type="SUPFAM" id="SSF51735">
    <property type="entry name" value="NAD(P)-binding Rossmann-fold domains"/>
    <property type="match status" value="1"/>
</dbReference>
<dbReference type="PANTHER" id="PTHR10366">
    <property type="entry name" value="NAD DEPENDENT EPIMERASE/DEHYDRATASE"/>
    <property type="match status" value="1"/>
</dbReference>
<comment type="similarity">
    <text evidence="2">Belongs to the NAD(P)-dependent epimerase/dehydratase family. Dihydroflavonol-4-reductase subfamily.</text>
</comment>
<dbReference type="Pfam" id="PF01370">
    <property type="entry name" value="Epimerase"/>
    <property type="match status" value="1"/>
</dbReference>
<sequence>MPTISKGDKILVSGANGYIAVWIVRILLERGYSVRGTVRGTSKGEYLKNYFTALGYGDKFEYVIVEDIAKEGAFDEAVKGVDGIAHAASPFHDKAKTPADMFDPAIQGTVGMLQSARKNGPNVKRVVITSSCGAVMSPPPVPTTFTEKDWNTQSPKEVEEQGNSSPPMTIYRASKVLAERSAWAFYEEHKSEVKWDLTVINPPFVFGPFIHEASSPENLNTSLHSWWKVAVENTPKTKEFLSISNAWVDVRDTSLAHVLALETEKAGGERIITSSGPYNWQDWIDVVNSIKPSPLPSHTFPTGIPEVNTGEKVYLINYDPKKEKELFGIKFHTQLETVKDTLEDFAKRGW</sequence>
<evidence type="ECO:0000259" key="4">
    <source>
        <dbReference type="Pfam" id="PF01370"/>
    </source>
</evidence>
<evidence type="ECO:0000256" key="1">
    <source>
        <dbReference type="ARBA" id="ARBA00023002"/>
    </source>
</evidence>